<reference evidence="8 9" key="1">
    <citation type="submission" date="2020-02" db="EMBL/GenBank/DDBJ databases">
        <title>Draft genome sequence of Limisphaera ngatamarikiensis NGM72.4T, a thermophilic Verrucomicrobia grouped in subdivision 3.</title>
        <authorList>
            <person name="Carere C.R."/>
            <person name="Steen J."/>
            <person name="Hugenholtz P."/>
            <person name="Stott M.B."/>
        </authorList>
    </citation>
    <scope>NUCLEOTIDE SEQUENCE [LARGE SCALE GENOMIC DNA]</scope>
    <source>
        <strain evidence="8 9">NGM72.4</strain>
    </source>
</reference>
<feature type="binding site" evidence="7">
    <location>
        <begin position="85"/>
        <end position="87"/>
    </location>
    <ligand>
        <name>5-amino-6-(D-ribitylamino)uracil</name>
        <dbReference type="ChEBI" id="CHEBI:15934"/>
    </ligand>
</feature>
<dbReference type="UniPathway" id="UPA00275">
    <property type="reaction ID" value="UER00404"/>
</dbReference>
<feature type="binding site" evidence="7">
    <location>
        <position position="132"/>
    </location>
    <ligand>
        <name>(2S)-2-hydroxy-3-oxobutyl phosphate</name>
        <dbReference type="ChEBI" id="CHEBI:58830"/>
    </ligand>
</feature>
<evidence type="ECO:0000256" key="2">
    <source>
        <dbReference type="ARBA" id="ARBA00007424"/>
    </source>
</evidence>
<dbReference type="PANTHER" id="PTHR21058:SF0">
    <property type="entry name" value="6,7-DIMETHYL-8-RIBITYLLUMAZINE SYNTHASE"/>
    <property type="match status" value="1"/>
</dbReference>
<dbReference type="NCBIfam" id="TIGR00114">
    <property type="entry name" value="lumazine-synth"/>
    <property type="match status" value="1"/>
</dbReference>
<comment type="function">
    <text evidence="7">Catalyzes the formation of 6,7-dimethyl-8-ribityllumazine by condensation of 5-amino-6-(D-ribitylamino)uracil with 3,4-dihydroxy-2-butanone 4-phosphate. This is the penultimate step in the biosynthesis of riboflavin.</text>
</comment>
<proteinExistence type="inferred from homology"/>
<feature type="binding site" evidence="7">
    <location>
        <position position="118"/>
    </location>
    <ligand>
        <name>5-amino-6-(D-ribitylamino)uracil</name>
        <dbReference type="ChEBI" id="CHEBI:15934"/>
    </ligand>
</feature>
<keyword evidence="4 7" id="KW-0686">Riboflavin biosynthesis</keyword>
<dbReference type="InterPro" id="IPR034964">
    <property type="entry name" value="LS"/>
</dbReference>
<comment type="caution">
    <text evidence="8">The sequence shown here is derived from an EMBL/GenBank/DDBJ whole genome shotgun (WGS) entry which is preliminary data.</text>
</comment>
<dbReference type="Proteomes" id="UP000477311">
    <property type="component" value="Unassembled WGS sequence"/>
</dbReference>
<dbReference type="AlphaFoldDB" id="A0A6M1RTU4"/>
<comment type="similarity">
    <text evidence="2 7">Belongs to the DMRL synthase family.</text>
</comment>
<dbReference type="InterPro" id="IPR002180">
    <property type="entry name" value="LS/RS"/>
</dbReference>
<accession>A0A6M1RTU4</accession>
<evidence type="ECO:0000256" key="5">
    <source>
        <dbReference type="ARBA" id="ARBA00022679"/>
    </source>
</evidence>
<evidence type="ECO:0000256" key="7">
    <source>
        <dbReference type="HAMAP-Rule" id="MF_00178"/>
    </source>
</evidence>
<protein>
    <recommendedName>
        <fullName evidence="3 7">6,7-dimethyl-8-ribityllumazine synthase</fullName>
        <shortName evidence="7">DMRL synthase</shortName>
        <shortName evidence="7">LS</shortName>
        <shortName evidence="7">Lumazine synthase</shortName>
        <ecNumber evidence="3 7">2.5.1.78</ecNumber>
    </recommendedName>
</protein>
<dbReference type="GO" id="GO:0000906">
    <property type="term" value="F:6,7-dimethyl-8-ribityllumazine synthase activity"/>
    <property type="evidence" value="ECO:0007669"/>
    <property type="project" value="UniProtKB-UniRule"/>
</dbReference>
<keyword evidence="5 7" id="KW-0808">Transferase</keyword>
<evidence type="ECO:0000256" key="4">
    <source>
        <dbReference type="ARBA" id="ARBA00022619"/>
    </source>
</evidence>
<dbReference type="SUPFAM" id="SSF52121">
    <property type="entry name" value="Lumazine synthase"/>
    <property type="match status" value="1"/>
</dbReference>
<feature type="active site" description="Proton donor" evidence="7">
    <location>
        <position position="93"/>
    </location>
</feature>
<sequence length="163" mass="17838">MLRTVRTTRVRAAAERFAIVASRYNARYVDSMVRAARKALEQAGARVELVRVPGAYEIPLATELLARRAATEPASAPGAILCLGVILRGETVHAAHIGEAVSRALMEIQLRHAIPVIHEVLLLENEAQAAKRCLDPQHNRGLEAAHTALEMARVVRQLRSRSA</sequence>
<keyword evidence="9" id="KW-1185">Reference proteome</keyword>
<evidence type="ECO:0000256" key="1">
    <source>
        <dbReference type="ARBA" id="ARBA00004917"/>
    </source>
</evidence>
<feature type="binding site" evidence="7">
    <location>
        <begin position="90"/>
        <end position="91"/>
    </location>
    <ligand>
        <name>(2S)-2-hydroxy-3-oxobutyl phosphate</name>
        <dbReference type="ChEBI" id="CHEBI:58830"/>
    </ligand>
</feature>
<feature type="binding site" evidence="7">
    <location>
        <position position="24"/>
    </location>
    <ligand>
        <name>5-amino-6-(D-ribitylamino)uracil</name>
        <dbReference type="ChEBI" id="CHEBI:15934"/>
    </ligand>
</feature>
<evidence type="ECO:0000313" key="8">
    <source>
        <dbReference type="EMBL" id="NGO38192.1"/>
    </source>
</evidence>
<dbReference type="GO" id="GO:0009231">
    <property type="term" value="P:riboflavin biosynthetic process"/>
    <property type="evidence" value="ECO:0007669"/>
    <property type="project" value="UniProtKB-UniRule"/>
</dbReference>
<evidence type="ECO:0000256" key="6">
    <source>
        <dbReference type="ARBA" id="ARBA00048785"/>
    </source>
</evidence>
<dbReference type="GO" id="GO:0005829">
    <property type="term" value="C:cytosol"/>
    <property type="evidence" value="ECO:0007669"/>
    <property type="project" value="TreeGrafter"/>
</dbReference>
<evidence type="ECO:0000313" key="9">
    <source>
        <dbReference type="Proteomes" id="UP000477311"/>
    </source>
</evidence>
<dbReference type="Pfam" id="PF00885">
    <property type="entry name" value="DMRL_synthase"/>
    <property type="match status" value="1"/>
</dbReference>
<dbReference type="EMBL" id="JAAKYA010000012">
    <property type="protein sequence ID" value="NGO38192.1"/>
    <property type="molecule type" value="Genomic_DNA"/>
</dbReference>
<name>A0A6M1RTU4_9BACT</name>
<dbReference type="InterPro" id="IPR036467">
    <property type="entry name" value="LS/RS_sf"/>
</dbReference>
<dbReference type="EC" id="2.5.1.78" evidence="3 7"/>
<feature type="binding site" evidence="7">
    <location>
        <begin position="55"/>
        <end position="57"/>
    </location>
    <ligand>
        <name>5-amino-6-(D-ribitylamino)uracil</name>
        <dbReference type="ChEBI" id="CHEBI:15934"/>
    </ligand>
</feature>
<dbReference type="PANTHER" id="PTHR21058">
    <property type="entry name" value="6,7-DIMETHYL-8-RIBITYLLUMAZINE SYNTHASE DMRL SYNTHASE LUMAZINE SYNTHASE"/>
    <property type="match status" value="1"/>
</dbReference>
<comment type="pathway">
    <text evidence="1 7">Cofactor biosynthesis; riboflavin biosynthesis; riboflavin from 2-hydroxy-3-oxobutyl phosphate and 5-amino-6-(D-ribitylamino)uracil: step 1/2.</text>
</comment>
<dbReference type="CDD" id="cd09209">
    <property type="entry name" value="Lumazine_synthase-I"/>
    <property type="match status" value="1"/>
</dbReference>
<evidence type="ECO:0000256" key="3">
    <source>
        <dbReference type="ARBA" id="ARBA00012664"/>
    </source>
</evidence>
<dbReference type="HAMAP" id="MF_00178">
    <property type="entry name" value="Lumazine_synth"/>
    <property type="match status" value="1"/>
</dbReference>
<dbReference type="RefSeq" id="WP_165105541.1">
    <property type="nucleotide sequence ID" value="NZ_JAAKYA010000012.1"/>
</dbReference>
<comment type="catalytic activity">
    <reaction evidence="6 7">
        <text>(2S)-2-hydroxy-3-oxobutyl phosphate + 5-amino-6-(D-ribitylamino)uracil = 6,7-dimethyl-8-(1-D-ribityl)lumazine + phosphate + 2 H2O + H(+)</text>
        <dbReference type="Rhea" id="RHEA:26152"/>
        <dbReference type="ChEBI" id="CHEBI:15377"/>
        <dbReference type="ChEBI" id="CHEBI:15378"/>
        <dbReference type="ChEBI" id="CHEBI:15934"/>
        <dbReference type="ChEBI" id="CHEBI:43474"/>
        <dbReference type="ChEBI" id="CHEBI:58201"/>
        <dbReference type="ChEBI" id="CHEBI:58830"/>
        <dbReference type="EC" id="2.5.1.78"/>
    </reaction>
</comment>
<organism evidence="8 9">
    <name type="scientific">Limisphaera ngatamarikiensis</name>
    <dbReference type="NCBI Taxonomy" id="1324935"/>
    <lineage>
        <taxon>Bacteria</taxon>
        <taxon>Pseudomonadati</taxon>
        <taxon>Verrucomicrobiota</taxon>
        <taxon>Verrucomicrobiia</taxon>
        <taxon>Limisphaerales</taxon>
        <taxon>Limisphaeraceae</taxon>
        <taxon>Limisphaera</taxon>
    </lineage>
</organism>
<gene>
    <name evidence="7 8" type="primary">ribH</name>
    <name evidence="8" type="ORF">G4L39_02115</name>
</gene>
<dbReference type="GO" id="GO:0009349">
    <property type="term" value="C:riboflavin synthase complex"/>
    <property type="evidence" value="ECO:0007669"/>
    <property type="project" value="UniProtKB-UniRule"/>
</dbReference>
<dbReference type="Gene3D" id="3.40.50.960">
    <property type="entry name" value="Lumazine/riboflavin synthase"/>
    <property type="match status" value="1"/>
</dbReference>